<feature type="region of interest" description="Disordered" evidence="6">
    <location>
        <begin position="1"/>
        <end position="46"/>
    </location>
</feature>
<dbReference type="GO" id="GO:0015250">
    <property type="term" value="F:water channel activity"/>
    <property type="evidence" value="ECO:0007669"/>
    <property type="project" value="TreeGrafter"/>
</dbReference>
<dbReference type="InterPro" id="IPR034294">
    <property type="entry name" value="Aquaporin_transptr"/>
</dbReference>
<reference evidence="8 9" key="1">
    <citation type="submission" date="2024-03" db="EMBL/GenBank/DDBJ databases">
        <title>The Acrasis kona genome and developmental transcriptomes reveal deep origins of eukaryotic multicellular pathways.</title>
        <authorList>
            <person name="Sheikh S."/>
            <person name="Fu C.-J."/>
            <person name="Brown M.W."/>
            <person name="Baldauf S.L."/>
        </authorList>
    </citation>
    <scope>NUCLEOTIDE SEQUENCE [LARGE SCALE GENOMIC DNA]</scope>
    <source>
        <strain evidence="8 9">ATCC MYA-3509</strain>
    </source>
</reference>
<keyword evidence="5 7" id="KW-0472">Membrane</keyword>
<dbReference type="Pfam" id="PF00230">
    <property type="entry name" value="MIP"/>
    <property type="match status" value="1"/>
</dbReference>
<dbReference type="PRINTS" id="PR00783">
    <property type="entry name" value="MINTRINSICP"/>
</dbReference>
<keyword evidence="9" id="KW-1185">Reference proteome</keyword>
<dbReference type="InterPro" id="IPR023271">
    <property type="entry name" value="Aquaporin-like"/>
</dbReference>
<dbReference type="Gene3D" id="1.20.1080.10">
    <property type="entry name" value="Glycerol uptake facilitator protein"/>
    <property type="match status" value="1"/>
</dbReference>
<feature type="transmembrane region" description="Helical" evidence="7">
    <location>
        <begin position="346"/>
        <end position="365"/>
    </location>
</feature>
<feature type="transmembrane region" description="Helical" evidence="7">
    <location>
        <begin position="418"/>
        <end position="441"/>
    </location>
</feature>
<dbReference type="CDD" id="cd00333">
    <property type="entry name" value="MIP"/>
    <property type="match status" value="1"/>
</dbReference>
<comment type="subcellular location">
    <subcellularLocation>
        <location evidence="1">Membrane</location>
        <topology evidence="1">Multi-pass membrane protein</topology>
    </subcellularLocation>
</comment>
<accession>A0AAW2ZRF0</accession>
<sequence>MQEPSDTVPPLEKTEPYRAEDHVINIARTPTEEKKQVEDSPLPKLEVNVDQDGNLTAPKEKHVKIKSPGSSNIHHLGEKNEPIKTKRNVRHRCQGSICDTCDITGHKCQGSICEICDGSTPQTPLDTNTEKVLLPGILKNAEFKETSTDASEQKPYEDEQPLTPNSKPVIDRSDSEVHKMLPTSLYPNVGNKYERMSRNLLFGQGPAEDHTKKLVTLKIELRRFSAEMLGTGILVFFHAGINTASVWLAERGQDRVILPVEYGILYGFTLLSLIFALGSVSGAHFNPIVTFAFAMRGVFKWWRVPIYMFCQIVGAIVGAAFVRAIFGNGGYCGANQVPPYSSPTTAFGTEIIGSFYFLLVVLSTARASKITGANAALAVGTCYGGIAVLASFVSTISLNPFRSLGPAIIAGGGPQWPVIWVYITGPVIGAIVAIVVDRFVISQRGVDYKKSRRSLMGAGGVALPVQKDSQKNHYTLRHRRSKEPEPVVADAVEAAEAAGQPVKELDGTKGASLDEVVVAPDAVVENK</sequence>
<evidence type="ECO:0000256" key="6">
    <source>
        <dbReference type="SAM" id="MobiDB-lite"/>
    </source>
</evidence>
<dbReference type="InterPro" id="IPR000425">
    <property type="entry name" value="MIP"/>
</dbReference>
<evidence type="ECO:0000256" key="4">
    <source>
        <dbReference type="ARBA" id="ARBA00022989"/>
    </source>
</evidence>
<feature type="transmembrane region" description="Helical" evidence="7">
    <location>
        <begin position="268"/>
        <end position="294"/>
    </location>
</feature>
<dbReference type="EMBL" id="JAOPGA020001893">
    <property type="protein sequence ID" value="KAL0492009.1"/>
    <property type="molecule type" value="Genomic_DNA"/>
</dbReference>
<feature type="compositionally biased region" description="Basic and acidic residues" evidence="6">
    <location>
        <begin position="12"/>
        <end position="23"/>
    </location>
</feature>
<feature type="transmembrane region" description="Helical" evidence="7">
    <location>
        <begin position="228"/>
        <end position="248"/>
    </location>
</feature>
<proteinExistence type="inferred from homology"/>
<comment type="caution">
    <text evidence="8">The sequence shown here is derived from an EMBL/GenBank/DDBJ whole genome shotgun (WGS) entry which is preliminary data.</text>
</comment>
<comment type="similarity">
    <text evidence="2">Belongs to the MIP/aquaporin (TC 1.A.8) family.</text>
</comment>
<evidence type="ECO:0000313" key="9">
    <source>
        <dbReference type="Proteomes" id="UP001431209"/>
    </source>
</evidence>
<evidence type="ECO:0000256" key="1">
    <source>
        <dbReference type="ARBA" id="ARBA00004141"/>
    </source>
</evidence>
<dbReference type="SUPFAM" id="SSF81338">
    <property type="entry name" value="Aquaporin-like"/>
    <property type="match status" value="1"/>
</dbReference>
<keyword evidence="4 7" id="KW-1133">Transmembrane helix</keyword>
<dbReference type="Proteomes" id="UP001431209">
    <property type="component" value="Unassembled WGS sequence"/>
</dbReference>
<feature type="transmembrane region" description="Helical" evidence="7">
    <location>
        <begin position="306"/>
        <end position="326"/>
    </location>
</feature>
<dbReference type="AlphaFoldDB" id="A0AAW2ZRF0"/>
<organism evidence="8 9">
    <name type="scientific">Acrasis kona</name>
    <dbReference type="NCBI Taxonomy" id="1008807"/>
    <lineage>
        <taxon>Eukaryota</taxon>
        <taxon>Discoba</taxon>
        <taxon>Heterolobosea</taxon>
        <taxon>Tetramitia</taxon>
        <taxon>Eutetramitia</taxon>
        <taxon>Acrasidae</taxon>
        <taxon>Acrasis</taxon>
    </lineage>
</organism>
<gene>
    <name evidence="8" type="ORF">AKO1_010111</name>
</gene>
<feature type="compositionally biased region" description="Basic and acidic residues" evidence="6">
    <location>
        <begin position="144"/>
        <end position="157"/>
    </location>
</feature>
<evidence type="ECO:0000313" key="8">
    <source>
        <dbReference type="EMBL" id="KAL0492009.1"/>
    </source>
</evidence>
<feature type="non-terminal residue" evidence="8">
    <location>
        <position position="527"/>
    </location>
</feature>
<evidence type="ECO:0000256" key="3">
    <source>
        <dbReference type="ARBA" id="ARBA00022692"/>
    </source>
</evidence>
<feature type="transmembrane region" description="Helical" evidence="7">
    <location>
        <begin position="377"/>
        <end position="398"/>
    </location>
</feature>
<evidence type="ECO:0000256" key="5">
    <source>
        <dbReference type="ARBA" id="ARBA00023136"/>
    </source>
</evidence>
<dbReference type="PANTHER" id="PTHR19139">
    <property type="entry name" value="AQUAPORIN TRANSPORTER"/>
    <property type="match status" value="1"/>
</dbReference>
<dbReference type="PANTHER" id="PTHR19139:SF199">
    <property type="entry name" value="MIP17260P"/>
    <property type="match status" value="1"/>
</dbReference>
<keyword evidence="3 7" id="KW-0812">Transmembrane</keyword>
<feature type="region of interest" description="Disordered" evidence="6">
    <location>
        <begin position="144"/>
        <end position="168"/>
    </location>
</feature>
<evidence type="ECO:0000256" key="2">
    <source>
        <dbReference type="ARBA" id="ARBA00006175"/>
    </source>
</evidence>
<evidence type="ECO:0000256" key="7">
    <source>
        <dbReference type="SAM" id="Phobius"/>
    </source>
</evidence>
<protein>
    <submittedName>
        <fullName evidence="8">Aquaporin</fullName>
    </submittedName>
</protein>
<dbReference type="GO" id="GO:0005886">
    <property type="term" value="C:plasma membrane"/>
    <property type="evidence" value="ECO:0007669"/>
    <property type="project" value="TreeGrafter"/>
</dbReference>
<name>A0AAW2ZRF0_9EUKA</name>